<gene>
    <name evidence="2" type="ORF">E2562_034946</name>
</gene>
<organism evidence="2 3">
    <name type="scientific">Oryza meyeriana var. granulata</name>
    <dbReference type="NCBI Taxonomy" id="110450"/>
    <lineage>
        <taxon>Eukaryota</taxon>
        <taxon>Viridiplantae</taxon>
        <taxon>Streptophyta</taxon>
        <taxon>Embryophyta</taxon>
        <taxon>Tracheophyta</taxon>
        <taxon>Spermatophyta</taxon>
        <taxon>Magnoliopsida</taxon>
        <taxon>Liliopsida</taxon>
        <taxon>Poales</taxon>
        <taxon>Poaceae</taxon>
        <taxon>BOP clade</taxon>
        <taxon>Oryzoideae</taxon>
        <taxon>Oryzeae</taxon>
        <taxon>Oryzinae</taxon>
        <taxon>Oryza</taxon>
        <taxon>Oryza meyeriana</taxon>
    </lineage>
</organism>
<dbReference type="AlphaFoldDB" id="A0A6G1DA64"/>
<comment type="caution">
    <text evidence="2">The sequence shown here is derived from an EMBL/GenBank/DDBJ whole genome shotgun (WGS) entry which is preliminary data.</text>
</comment>
<reference evidence="2 3" key="1">
    <citation type="submission" date="2019-11" db="EMBL/GenBank/DDBJ databases">
        <title>Whole genome sequence of Oryza granulata.</title>
        <authorList>
            <person name="Li W."/>
        </authorList>
    </citation>
    <scope>NUCLEOTIDE SEQUENCE [LARGE SCALE GENOMIC DNA]</scope>
    <source>
        <strain evidence="3">cv. Menghai</strain>
        <tissue evidence="2">Leaf</tissue>
    </source>
</reference>
<evidence type="ECO:0000313" key="3">
    <source>
        <dbReference type="Proteomes" id="UP000479710"/>
    </source>
</evidence>
<feature type="compositionally biased region" description="Basic and acidic residues" evidence="1">
    <location>
        <begin position="52"/>
        <end position="61"/>
    </location>
</feature>
<protein>
    <submittedName>
        <fullName evidence="2">Uncharacterized protein</fullName>
    </submittedName>
</protein>
<accession>A0A6G1DA64</accession>
<dbReference type="EMBL" id="SPHZ02000007">
    <property type="protein sequence ID" value="KAF0909306.1"/>
    <property type="molecule type" value="Genomic_DNA"/>
</dbReference>
<evidence type="ECO:0000256" key="1">
    <source>
        <dbReference type="SAM" id="MobiDB-lite"/>
    </source>
</evidence>
<dbReference type="Proteomes" id="UP000479710">
    <property type="component" value="Unassembled WGS sequence"/>
</dbReference>
<feature type="region of interest" description="Disordered" evidence="1">
    <location>
        <begin position="1"/>
        <end position="74"/>
    </location>
</feature>
<evidence type="ECO:0000313" key="2">
    <source>
        <dbReference type="EMBL" id="KAF0909306.1"/>
    </source>
</evidence>
<keyword evidence="3" id="KW-1185">Reference proteome</keyword>
<sequence>MADGTRGQTGERQRTEASGGHQRGEEAGAKSLSCLDPWEVVLRRPTLSGRGGGERGREGLGDGHGSSRRRAEGS</sequence>
<proteinExistence type="predicted"/>
<name>A0A6G1DA64_9ORYZ</name>